<name>A0ACB6RWC4_9PLEO</name>
<accession>A0ACB6RWC4</accession>
<keyword evidence="2" id="KW-1185">Reference proteome</keyword>
<evidence type="ECO:0000313" key="1">
    <source>
        <dbReference type="EMBL" id="KAF2626315.1"/>
    </source>
</evidence>
<evidence type="ECO:0000313" key="2">
    <source>
        <dbReference type="Proteomes" id="UP000799754"/>
    </source>
</evidence>
<comment type="caution">
    <text evidence="1">The sequence shown here is derived from an EMBL/GenBank/DDBJ whole genome shotgun (WGS) entry which is preliminary data.</text>
</comment>
<proteinExistence type="predicted"/>
<dbReference type="EMBL" id="MU006721">
    <property type="protein sequence ID" value="KAF2626315.1"/>
    <property type="molecule type" value="Genomic_DNA"/>
</dbReference>
<reference evidence="1" key="1">
    <citation type="journal article" date="2020" name="Stud. Mycol.">
        <title>101 Dothideomycetes genomes: a test case for predicting lifestyles and emergence of pathogens.</title>
        <authorList>
            <person name="Haridas S."/>
            <person name="Albert R."/>
            <person name="Binder M."/>
            <person name="Bloem J."/>
            <person name="Labutti K."/>
            <person name="Salamov A."/>
            <person name="Andreopoulos B."/>
            <person name="Baker S."/>
            <person name="Barry K."/>
            <person name="Bills G."/>
            <person name="Bluhm B."/>
            <person name="Cannon C."/>
            <person name="Castanera R."/>
            <person name="Culley D."/>
            <person name="Daum C."/>
            <person name="Ezra D."/>
            <person name="Gonzalez J."/>
            <person name="Henrissat B."/>
            <person name="Kuo A."/>
            <person name="Liang C."/>
            <person name="Lipzen A."/>
            <person name="Lutzoni F."/>
            <person name="Magnuson J."/>
            <person name="Mondo S."/>
            <person name="Nolan M."/>
            <person name="Ohm R."/>
            <person name="Pangilinan J."/>
            <person name="Park H.-J."/>
            <person name="Ramirez L."/>
            <person name="Alfaro M."/>
            <person name="Sun H."/>
            <person name="Tritt A."/>
            <person name="Yoshinaga Y."/>
            <person name="Zwiers L.-H."/>
            <person name="Turgeon B."/>
            <person name="Goodwin S."/>
            <person name="Spatafora J."/>
            <person name="Crous P."/>
            <person name="Grigoriev I."/>
        </authorList>
    </citation>
    <scope>NUCLEOTIDE SEQUENCE</scope>
    <source>
        <strain evidence="1">CBS 525.71</strain>
    </source>
</reference>
<sequence>MELRKLTTTHTHTHISSLLSLSFSSLHSHVQSLLPFLIHFHFTFLPSALLQRCFGRHSRCSTLACTCGRQKHQAGCHHGGRVWGVSYDLIGIVSCP</sequence>
<organism evidence="1 2">
    <name type="scientific">Macroventuria anomochaeta</name>
    <dbReference type="NCBI Taxonomy" id="301207"/>
    <lineage>
        <taxon>Eukaryota</taxon>
        <taxon>Fungi</taxon>
        <taxon>Dikarya</taxon>
        <taxon>Ascomycota</taxon>
        <taxon>Pezizomycotina</taxon>
        <taxon>Dothideomycetes</taxon>
        <taxon>Pleosporomycetidae</taxon>
        <taxon>Pleosporales</taxon>
        <taxon>Pleosporineae</taxon>
        <taxon>Didymellaceae</taxon>
        <taxon>Macroventuria</taxon>
    </lineage>
</organism>
<gene>
    <name evidence="1" type="ORF">BU25DRAFT_95785</name>
</gene>
<dbReference type="Proteomes" id="UP000799754">
    <property type="component" value="Unassembled WGS sequence"/>
</dbReference>
<protein>
    <submittedName>
        <fullName evidence="1">Uncharacterized protein</fullName>
    </submittedName>
</protein>